<reference evidence="2 3" key="1">
    <citation type="submission" date="2013-11" db="EMBL/GenBank/DDBJ databases">
        <title>The Damaraland mole rat (Fukomys damarensis) genome and evolution of African mole rats.</title>
        <authorList>
            <person name="Gladyshev V.N."/>
            <person name="Fang X."/>
        </authorList>
    </citation>
    <scope>NUCLEOTIDE SEQUENCE [LARGE SCALE GENOMIC DNA]</scope>
    <source>
        <tissue evidence="2">Liver</tissue>
    </source>
</reference>
<organism evidence="2 3">
    <name type="scientific">Fukomys damarensis</name>
    <name type="common">Damaraland mole rat</name>
    <name type="synonym">Cryptomys damarensis</name>
    <dbReference type="NCBI Taxonomy" id="885580"/>
    <lineage>
        <taxon>Eukaryota</taxon>
        <taxon>Metazoa</taxon>
        <taxon>Chordata</taxon>
        <taxon>Craniata</taxon>
        <taxon>Vertebrata</taxon>
        <taxon>Euteleostomi</taxon>
        <taxon>Mammalia</taxon>
        <taxon>Eutheria</taxon>
        <taxon>Euarchontoglires</taxon>
        <taxon>Glires</taxon>
        <taxon>Rodentia</taxon>
        <taxon>Hystricomorpha</taxon>
        <taxon>Bathyergidae</taxon>
        <taxon>Fukomys</taxon>
    </lineage>
</organism>
<feature type="region of interest" description="Disordered" evidence="1">
    <location>
        <begin position="59"/>
        <end position="80"/>
    </location>
</feature>
<proteinExistence type="predicted"/>
<dbReference type="Proteomes" id="UP000028990">
    <property type="component" value="Unassembled WGS sequence"/>
</dbReference>
<dbReference type="EMBL" id="KN124425">
    <property type="protein sequence ID" value="KFO21215.1"/>
    <property type="molecule type" value="Genomic_DNA"/>
</dbReference>
<accession>A0A091CUD9</accession>
<gene>
    <name evidence="2" type="ORF">H920_17397</name>
</gene>
<dbReference type="AlphaFoldDB" id="A0A091CUD9"/>
<evidence type="ECO:0000256" key="1">
    <source>
        <dbReference type="SAM" id="MobiDB-lite"/>
    </source>
</evidence>
<sequence length="80" mass="9309">MTRVKEEEEREEKEEEGKQSKGRGMPITEEELTKYTLNNCMVRRLNRKTSRSMMTVMKLDVPNQPNGGPDEFQSFPIPSC</sequence>
<protein>
    <submittedName>
        <fullName evidence="2">Uncharacterized protein</fullName>
    </submittedName>
</protein>
<name>A0A091CUD9_FUKDA</name>
<keyword evidence="3" id="KW-1185">Reference proteome</keyword>
<evidence type="ECO:0000313" key="2">
    <source>
        <dbReference type="EMBL" id="KFO21215.1"/>
    </source>
</evidence>
<feature type="region of interest" description="Disordered" evidence="1">
    <location>
        <begin position="1"/>
        <end position="28"/>
    </location>
</feature>
<evidence type="ECO:0000313" key="3">
    <source>
        <dbReference type="Proteomes" id="UP000028990"/>
    </source>
</evidence>